<name>A0A0E9WGG8_ANGAN</name>
<organism evidence="1">
    <name type="scientific">Anguilla anguilla</name>
    <name type="common">European freshwater eel</name>
    <name type="synonym">Muraena anguilla</name>
    <dbReference type="NCBI Taxonomy" id="7936"/>
    <lineage>
        <taxon>Eukaryota</taxon>
        <taxon>Metazoa</taxon>
        <taxon>Chordata</taxon>
        <taxon>Craniata</taxon>
        <taxon>Vertebrata</taxon>
        <taxon>Euteleostomi</taxon>
        <taxon>Actinopterygii</taxon>
        <taxon>Neopterygii</taxon>
        <taxon>Teleostei</taxon>
        <taxon>Anguilliformes</taxon>
        <taxon>Anguillidae</taxon>
        <taxon>Anguilla</taxon>
    </lineage>
</organism>
<evidence type="ECO:0000313" key="1">
    <source>
        <dbReference type="EMBL" id="JAH88578.1"/>
    </source>
</evidence>
<protein>
    <submittedName>
        <fullName evidence="1">Uncharacterized protein</fullName>
    </submittedName>
</protein>
<accession>A0A0E9WGG8</accession>
<proteinExistence type="predicted"/>
<sequence>MMYYAVKDSLPIGVPHALSSRVFSRVLQFQTLIFLRGNWACNPEVAGLIPMYCTAIVHLSQVLTYMLQQLASLKDISCCMSEYCVTMLCYSG</sequence>
<reference evidence="1" key="2">
    <citation type="journal article" date="2015" name="Fish Shellfish Immunol.">
        <title>Early steps in the European eel (Anguilla anguilla)-Vibrio vulnificus interaction in the gills: Role of the RtxA13 toxin.</title>
        <authorList>
            <person name="Callol A."/>
            <person name="Pajuelo D."/>
            <person name="Ebbesson L."/>
            <person name="Teles M."/>
            <person name="MacKenzie S."/>
            <person name="Amaro C."/>
        </authorList>
    </citation>
    <scope>NUCLEOTIDE SEQUENCE</scope>
</reference>
<dbReference type="EMBL" id="GBXM01019999">
    <property type="protein sequence ID" value="JAH88578.1"/>
    <property type="molecule type" value="Transcribed_RNA"/>
</dbReference>
<reference evidence="1" key="1">
    <citation type="submission" date="2014-11" db="EMBL/GenBank/DDBJ databases">
        <authorList>
            <person name="Amaro Gonzalez C."/>
        </authorList>
    </citation>
    <scope>NUCLEOTIDE SEQUENCE</scope>
</reference>
<dbReference type="AlphaFoldDB" id="A0A0E9WGG8"/>